<keyword evidence="6" id="KW-1185">Reference proteome</keyword>
<dbReference type="Pfam" id="PF00400">
    <property type="entry name" value="WD40"/>
    <property type="match status" value="2"/>
</dbReference>
<dbReference type="Proteomes" id="UP000598271">
    <property type="component" value="Unassembled WGS sequence"/>
</dbReference>
<dbReference type="PROSITE" id="PS50082">
    <property type="entry name" value="WD_REPEATS_2"/>
    <property type="match status" value="2"/>
</dbReference>
<evidence type="ECO:0000256" key="1">
    <source>
        <dbReference type="ARBA" id="ARBA00022574"/>
    </source>
</evidence>
<evidence type="ECO:0000313" key="6">
    <source>
        <dbReference type="Proteomes" id="UP000598271"/>
    </source>
</evidence>
<dbReference type="PROSITE" id="PS50294">
    <property type="entry name" value="WD_REPEATS_REGION"/>
    <property type="match status" value="1"/>
</dbReference>
<feature type="repeat" description="WD" evidence="3">
    <location>
        <begin position="85"/>
        <end position="126"/>
    </location>
</feature>
<dbReference type="InterPro" id="IPR050505">
    <property type="entry name" value="WDR55/POC1"/>
</dbReference>
<feature type="chain" id="PRO_5035303086" evidence="4">
    <location>
        <begin position="22"/>
        <end position="368"/>
    </location>
</feature>
<proteinExistence type="predicted"/>
<comment type="caution">
    <text evidence="5">The sequence shown here is derived from an EMBL/GenBank/DDBJ whole genome shotgun (WGS) entry which is preliminary data.</text>
</comment>
<evidence type="ECO:0000313" key="5">
    <source>
        <dbReference type="EMBL" id="GHB86495.1"/>
    </source>
</evidence>
<protein>
    <submittedName>
        <fullName evidence="5">Uncharacterized protein</fullName>
    </submittedName>
</protein>
<dbReference type="SUPFAM" id="SSF50998">
    <property type="entry name" value="Quinoprotein alcohol dehydrogenase-like"/>
    <property type="match status" value="1"/>
</dbReference>
<feature type="signal peptide" evidence="4">
    <location>
        <begin position="1"/>
        <end position="21"/>
    </location>
</feature>
<evidence type="ECO:0000256" key="3">
    <source>
        <dbReference type="PROSITE-ProRule" id="PRU00221"/>
    </source>
</evidence>
<sequence>MNRNLVKPLLALLLLPALALAQEDIYHPDVPELFTVWHRVADFAPAMRAVEAARISPDGRTAVSVSKFGPAVRVWRVADGSLLWEKDQNAEIECAAFSPDGKRFVTGDEDFFVKIWDTKTGQGLKKVEVKSSLDGITWSHDGKTIAAGSEEGDLLLFDANTLKPAGTLNVGSTINSLDFTADDKRIVVGGNIQTPNPQTKKTDYFGFARLVDLSGSSPKVIRTYEGPKGSVKSVRISNDQKLVATGGFDSAARVFELETGKMIYEFTEPERIEAVAFTGDGHFLVTGGHQHVMTFYRLRDGVKVLEQPSPRTEYLDFSADGRLLLTAHEDSGLLSLYLMQSNMQHRQELYHQLEVKYLKNRDLKPEKK</sequence>
<dbReference type="SMART" id="SM00320">
    <property type="entry name" value="WD40"/>
    <property type="match status" value="6"/>
</dbReference>
<keyword evidence="1 3" id="KW-0853">WD repeat</keyword>
<organism evidence="5 6">
    <name type="scientific">Persicitalea jodogahamensis</name>
    <dbReference type="NCBI Taxonomy" id="402147"/>
    <lineage>
        <taxon>Bacteria</taxon>
        <taxon>Pseudomonadati</taxon>
        <taxon>Bacteroidota</taxon>
        <taxon>Cytophagia</taxon>
        <taxon>Cytophagales</taxon>
        <taxon>Spirosomataceae</taxon>
        <taxon>Persicitalea</taxon>
    </lineage>
</organism>
<dbReference type="PANTHER" id="PTHR44019:SF8">
    <property type="entry name" value="POC1 CENTRIOLAR PROTEIN HOMOLOG"/>
    <property type="match status" value="1"/>
</dbReference>
<dbReference type="EMBL" id="BMXF01000007">
    <property type="protein sequence ID" value="GHB86495.1"/>
    <property type="molecule type" value="Genomic_DNA"/>
</dbReference>
<dbReference type="PANTHER" id="PTHR44019">
    <property type="entry name" value="WD REPEAT-CONTAINING PROTEIN 55"/>
    <property type="match status" value="1"/>
</dbReference>
<dbReference type="RefSeq" id="WP_189568272.1">
    <property type="nucleotide sequence ID" value="NZ_BMXF01000007.1"/>
</dbReference>
<accession>A0A8J3GC73</accession>
<name>A0A8J3GC73_9BACT</name>
<reference evidence="5 6" key="1">
    <citation type="journal article" date="2014" name="Int. J. Syst. Evol. Microbiol.">
        <title>Complete genome sequence of Corynebacterium casei LMG S-19264T (=DSM 44701T), isolated from a smear-ripened cheese.</title>
        <authorList>
            <consortium name="US DOE Joint Genome Institute (JGI-PGF)"/>
            <person name="Walter F."/>
            <person name="Albersmeier A."/>
            <person name="Kalinowski J."/>
            <person name="Ruckert C."/>
        </authorList>
    </citation>
    <scope>NUCLEOTIDE SEQUENCE [LARGE SCALE GENOMIC DNA]</scope>
    <source>
        <strain evidence="5 6">KCTC 12866</strain>
    </source>
</reference>
<dbReference type="AlphaFoldDB" id="A0A8J3GC73"/>
<keyword evidence="4" id="KW-0732">Signal</keyword>
<dbReference type="InterPro" id="IPR001680">
    <property type="entry name" value="WD40_rpt"/>
</dbReference>
<keyword evidence="2" id="KW-0677">Repeat</keyword>
<dbReference type="InterPro" id="IPR015943">
    <property type="entry name" value="WD40/YVTN_repeat-like_dom_sf"/>
</dbReference>
<feature type="repeat" description="WD" evidence="3">
    <location>
        <begin position="224"/>
        <end position="265"/>
    </location>
</feature>
<dbReference type="Gene3D" id="2.130.10.10">
    <property type="entry name" value="YVTN repeat-like/Quinoprotein amine dehydrogenase"/>
    <property type="match status" value="2"/>
</dbReference>
<dbReference type="InterPro" id="IPR011047">
    <property type="entry name" value="Quinoprotein_ADH-like_sf"/>
</dbReference>
<evidence type="ECO:0000256" key="2">
    <source>
        <dbReference type="ARBA" id="ARBA00022737"/>
    </source>
</evidence>
<evidence type="ECO:0000256" key="4">
    <source>
        <dbReference type="SAM" id="SignalP"/>
    </source>
</evidence>
<gene>
    <name evidence="5" type="ORF">GCM10007390_47570</name>
</gene>